<dbReference type="RefSeq" id="WP_009533738.1">
    <property type="nucleotide sequence ID" value="NZ_CAUSWB010000021.1"/>
</dbReference>
<keyword evidence="8" id="KW-1185">Reference proteome</keyword>
<dbReference type="EMBL" id="AGEL01000015">
    <property type="protein sequence ID" value="EHO15599.1"/>
    <property type="molecule type" value="Genomic_DNA"/>
</dbReference>
<reference evidence="7 8" key="1">
    <citation type="submission" date="2011-10" db="EMBL/GenBank/DDBJ databases">
        <title>The Genome Sequence of Lachnospiraceae bacterium ACC2.</title>
        <authorList>
            <consortium name="The Broad Institute Genome Sequencing Platform"/>
            <person name="Earl A."/>
            <person name="Ward D."/>
            <person name="Feldgarden M."/>
            <person name="Gevers D."/>
            <person name="Sizova M."/>
            <person name="Hazen A."/>
            <person name="Epstein S."/>
            <person name="Young S.K."/>
            <person name="Zeng Q."/>
            <person name="Gargeya S."/>
            <person name="Fitzgerald M."/>
            <person name="Haas B."/>
            <person name="Abouelleil A."/>
            <person name="Alvarado L."/>
            <person name="Arachchi H.M."/>
            <person name="Berlin A."/>
            <person name="Brown A."/>
            <person name="Chapman S.B."/>
            <person name="Chen Z."/>
            <person name="Dunbar C."/>
            <person name="Freedman E."/>
            <person name="Gearin G."/>
            <person name="Goldberg J."/>
            <person name="Griggs A."/>
            <person name="Gujja S."/>
            <person name="Heiman D."/>
            <person name="Howarth C."/>
            <person name="Larson L."/>
            <person name="Lui A."/>
            <person name="MacDonald P.J.P."/>
            <person name="Montmayeur A."/>
            <person name="Murphy C."/>
            <person name="Neiman D."/>
            <person name="Pearson M."/>
            <person name="Priest M."/>
            <person name="Roberts A."/>
            <person name="Saif S."/>
            <person name="Shea T."/>
            <person name="Shenoy N."/>
            <person name="Sisk P."/>
            <person name="Stolte C."/>
            <person name="Sykes S."/>
            <person name="Wortman J."/>
            <person name="Nusbaum C."/>
            <person name="Birren B."/>
        </authorList>
    </citation>
    <scope>NUCLEOTIDE SEQUENCE [LARGE SCALE GENOMIC DNA]</scope>
    <source>
        <strain evidence="7 8">ACC2</strain>
    </source>
</reference>
<name>A0AA37DFH1_9FIRM</name>
<evidence type="ECO:0000313" key="7">
    <source>
        <dbReference type="EMBL" id="EHO15599.1"/>
    </source>
</evidence>
<evidence type="ECO:0000313" key="8">
    <source>
        <dbReference type="Proteomes" id="UP000018466"/>
    </source>
</evidence>
<sequence>MHIFYLMGKSAVGKDTVYQKLLVKFPMLRPLVPYTTRPQRQGEEEGREYHFVGEEQFLCLRESGRMIEERAYRTEKGLWRYGSVAEEEAETVSRIGIGTLESYQKFCAYFGRERMIPLYLEVAAGERLLRGFRREKKEAEPCYPELVRRFQADEADYTEEKLSAAGIRKRYENLDLERCLGELYEVVLQYV</sequence>
<keyword evidence="4" id="KW-0418">Kinase</keyword>
<evidence type="ECO:0000256" key="2">
    <source>
        <dbReference type="ARBA" id="ARBA00005790"/>
    </source>
</evidence>
<comment type="caution">
    <text evidence="7">The sequence shown here is derived from an EMBL/GenBank/DDBJ whole genome shotgun (WGS) entry which is preliminary data.</text>
</comment>
<dbReference type="PANTHER" id="PTHR23117:SF13">
    <property type="entry name" value="GUANYLATE KINASE"/>
    <property type="match status" value="1"/>
</dbReference>
<accession>A0AA37DFH1</accession>
<evidence type="ECO:0000256" key="4">
    <source>
        <dbReference type="ARBA" id="ARBA00022777"/>
    </source>
</evidence>
<dbReference type="AlphaFoldDB" id="A0AA37DFH1"/>
<evidence type="ECO:0000259" key="6">
    <source>
        <dbReference type="PROSITE" id="PS50052"/>
    </source>
</evidence>
<gene>
    <name evidence="7" type="ORF">HMPREF9623_01920</name>
</gene>
<dbReference type="InterPro" id="IPR027417">
    <property type="entry name" value="P-loop_NTPase"/>
</dbReference>
<dbReference type="InterPro" id="IPR008145">
    <property type="entry name" value="GK/Ca_channel_bsu"/>
</dbReference>
<protein>
    <recommendedName>
        <fullName evidence="6">Guanylate kinase-like domain-containing protein</fullName>
    </recommendedName>
</protein>
<dbReference type="Pfam" id="PF00625">
    <property type="entry name" value="Guanylate_kin"/>
    <property type="match status" value="1"/>
</dbReference>
<dbReference type="SUPFAM" id="SSF52540">
    <property type="entry name" value="P-loop containing nucleoside triphosphate hydrolases"/>
    <property type="match status" value="1"/>
</dbReference>
<dbReference type="GO" id="GO:0005829">
    <property type="term" value="C:cytosol"/>
    <property type="evidence" value="ECO:0007669"/>
    <property type="project" value="TreeGrafter"/>
</dbReference>
<dbReference type="Proteomes" id="UP000018466">
    <property type="component" value="Unassembled WGS sequence"/>
</dbReference>
<feature type="domain" description="Guanylate kinase-like" evidence="6">
    <location>
        <begin position="1"/>
        <end position="188"/>
    </location>
</feature>
<comment type="catalytic activity">
    <reaction evidence="5">
        <text>GMP + ATP = GDP + ADP</text>
        <dbReference type="Rhea" id="RHEA:20780"/>
        <dbReference type="ChEBI" id="CHEBI:30616"/>
        <dbReference type="ChEBI" id="CHEBI:58115"/>
        <dbReference type="ChEBI" id="CHEBI:58189"/>
        <dbReference type="ChEBI" id="CHEBI:456216"/>
        <dbReference type="EC" id="2.7.4.8"/>
    </reaction>
</comment>
<evidence type="ECO:0000256" key="1">
    <source>
        <dbReference type="ARBA" id="ARBA00003531"/>
    </source>
</evidence>
<dbReference type="GeneID" id="86941649"/>
<dbReference type="Gene3D" id="3.40.50.300">
    <property type="entry name" value="P-loop containing nucleotide triphosphate hydrolases"/>
    <property type="match status" value="1"/>
</dbReference>
<dbReference type="PROSITE" id="PS00856">
    <property type="entry name" value="GUANYLATE_KINASE_1"/>
    <property type="match status" value="1"/>
</dbReference>
<organism evidence="7 8">
    <name type="scientific">Stomatobaculum longum</name>
    <dbReference type="NCBI Taxonomy" id="796942"/>
    <lineage>
        <taxon>Bacteria</taxon>
        <taxon>Bacillati</taxon>
        <taxon>Bacillota</taxon>
        <taxon>Clostridia</taxon>
        <taxon>Lachnospirales</taxon>
        <taxon>Lachnospiraceae</taxon>
        <taxon>Stomatobaculum</taxon>
    </lineage>
</organism>
<evidence type="ECO:0000256" key="5">
    <source>
        <dbReference type="ARBA" id="ARBA00048594"/>
    </source>
</evidence>
<dbReference type="GO" id="GO:0004385">
    <property type="term" value="F:GMP kinase activity"/>
    <property type="evidence" value="ECO:0007669"/>
    <property type="project" value="UniProtKB-EC"/>
</dbReference>
<keyword evidence="3" id="KW-0808">Transferase</keyword>
<proteinExistence type="inferred from homology"/>
<dbReference type="PANTHER" id="PTHR23117">
    <property type="entry name" value="GUANYLATE KINASE-RELATED"/>
    <property type="match status" value="1"/>
</dbReference>
<dbReference type="InterPro" id="IPR008144">
    <property type="entry name" value="Guanylate_kin-like_dom"/>
</dbReference>
<evidence type="ECO:0000256" key="3">
    <source>
        <dbReference type="ARBA" id="ARBA00022679"/>
    </source>
</evidence>
<dbReference type="InterPro" id="IPR020590">
    <property type="entry name" value="Guanylate_kinase_CS"/>
</dbReference>
<dbReference type="SMART" id="SM00072">
    <property type="entry name" value="GuKc"/>
    <property type="match status" value="1"/>
</dbReference>
<comment type="similarity">
    <text evidence="2">Belongs to the guanylate kinase family.</text>
</comment>
<comment type="function">
    <text evidence="1">Essential for recycling GMP and indirectly, cGMP.</text>
</comment>
<dbReference type="PROSITE" id="PS50052">
    <property type="entry name" value="GUANYLATE_KINASE_2"/>
    <property type="match status" value="1"/>
</dbReference>